<keyword evidence="3" id="KW-1185">Reference proteome</keyword>
<gene>
    <name evidence="2" type="ORF">Lac1_27320</name>
</gene>
<organism evidence="2 3">
    <name type="scientific">Claveliimonas bilis</name>
    <dbReference type="NCBI Taxonomy" id="3028070"/>
    <lineage>
        <taxon>Bacteria</taxon>
        <taxon>Bacillati</taxon>
        <taxon>Bacillota</taxon>
        <taxon>Clostridia</taxon>
        <taxon>Lachnospirales</taxon>
        <taxon>Lachnospiraceae</taxon>
        <taxon>Claveliimonas</taxon>
    </lineage>
</organism>
<evidence type="ECO:0000313" key="2">
    <source>
        <dbReference type="EMBL" id="BDZ78549.1"/>
    </source>
</evidence>
<evidence type="ECO:0000313" key="3">
    <source>
        <dbReference type="Proteomes" id="UP001305815"/>
    </source>
</evidence>
<accession>A0ABN6Z4E6</accession>
<evidence type="ECO:0000256" key="1">
    <source>
        <dbReference type="SAM" id="MobiDB-lite"/>
    </source>
</evidence>
<protein>
    <submittedName>
        <fullName evidence="2">Uncharacterized protein</fullName>
    </submittedName>
</protein>
<dbReference type="Proteomes" id="UP001305815">
    <property type="component" value="Chromosome"/>
</dbReference>
<name>A0ABN6Z4E6_9FIRM</name>
<proteinExistence type="predicted"/>
<feature type="region of interest" description="Disordered" evidence="1">
    <location>
        <begin position="1"/>
        <end position="24"/>
    </location>
</feature>
<reference evidence="3" key="1">
    <citation type="journal article" date="2023" name="Int. J. Syst. Evol. Microbiol.">
        <title>Claveliimonas bilis gen. nov., sp. nov., deoxycholic acid-producing bacteria isolated from human faeces, and reclassification of Sellimonas monacensis Zenner et al. 2021 as Claveliimonas monacensis comb. nov.</title>
        <authorList>
            <person name="Hisatomi A."/>
            <person name="Kastawa N.W.E.P.G."/>
            <person name="Song I."/>
            <person name="Ohkuma M."/>
            <person name="Fukiya S."/>
            <person name="Sakamoto M."/>
        </authorList>
    </citation>
    <scope>NUCLEOTIDE SEQUENCE [LARGE SCALE GENOMIC DNA]</scope>
    <source>
        <strain evidence="3">12BBH14</strain>
    </source>
</reference>
<sequence length="479" mass="54748">MTDKSQGLPEGSAIPEEKDTPKDLDLPKHWQETLVRGDGFVTLESDYDIEIPEVYNTPVYAWEALPMTDEFLERLCDYFANGDRIYEYQGMTKSELAEKKEELEQQKSSASYLEYDAIEEALKALDKALEKAPEKNGERKYIEPKLTEPQMTKEEQRGAKVFINDGYYPWYYDTDKKIGFLARVDRIEGCDPLIRAVSYDKDVGSVSAFLYQQGIWTDQKQAERNLEMRATIGTEEESESYERTLSMIEQSTCEDFTEEDAKEMVENMVEDLNIQDMEVSDCVKMIGSSDTENWNELELNAPELEAGYSFRLYPQAGDVKGYTLQRSKQYENLPETSYAPTFLTACIEIMVTEDGVKKFEWDYISEKKDMIAANTMLLSFDEIKEKLADHLFYAELSVEGGEIPPDASYIYDVKDVQLRAANVNAYEDPDAAWLVPVWVFKVGRTGVYEYDEGKIEESVLPPSVVLINAIDGGYVSVPL</sequence>
<dbReference type="EMBL" id="AP027742">
    <property type="protein sequence ID" value="BDZ78549.1"/>
    <property type="molecule type" value="Genomic_DNA"/>
</dbReference>
<feature type="compositionally biased region" description="Basic and acidic residues" evidence="1">
    <location>
        <begin position="15"/>
        <end position="24"/>
    </location>
</feature>